<comment type="caution">
    <text evidence="1">The sequence shown here is derived from an EMBL/GenBank/DDBJ whole genome shotgun (WGS) entry which is preliminary data.</text>
</comment>
<dbReference type="EMBL" id="QGKY02000190">
    <property type="protein sequence ID" value="KAF2588235.1"/>
    <property type="molecule type" value="Genomic_DNA"/>
</dbReference>
<dbReference type="AlphaFoldDB" id="A0A8S9K1G9"/>
<name>A0A8S9K1G9_BRACR</name>
<evidence type="ECO:0000313" key="2">
    <source>
        <dbReference type="EMBL" id="KAF2619200.1"/>
    </source>
</evidence>
<reference evidence="1" key="1">
    <citation type="submission" date="2019-12" db="EMBL/GenBank/DDBJ databases">
        <title>Genome sequencing and annotation of Brassica cretica.</title>
        <authorList>
            <person name="Studholme D.J."/>
            <person name="Sarris P.F."/>
        </authorList>
    </citation>
    <scope>NUCLEOTIDE SEQUENCE</scope>
    <source>
        <strain evidence="2">PFS-001/15</strain>
        <strain evidence="1">PFS-102/07</strain>
        <tissue evidence="1">Leaf</tissue>
    </source>
</reference>
<accession>A0A8S9K1G9</accession>
<dbReference type="EMBL" id="QGKW02000007">
    <property type="protein sequence ID" value="KAF2619200.1"/>
    <property type="molecule type" value="Genomic_DNA"/>
</dbReference>
<gene>
    <name evidence="2" type="ORF">F2Q68_00041728</name>
    <name evidence="1" type="ORF">F2Q70_00041098</name>
</gene>
<proteinExistence type="predicted"/>
<sequence length="65" mass="7178">MNKELPTLRPFTRFLELAMLPNCSLSFPLATAAKQLLQSLTKLKLGFKIPSMAVSLISLLSSSRL</sequence>
<organism evidence="1">
    <name type="scientific">Brassica cretica</name>
    <name type="common">Mustard</name>
    <dbReference type="NCBI Taxonomy" id="69181"/>
    <lineage>
        <taxon>Eukaryota</taxon>
        <taxon>Viridiplantae</taxon>
        <taxon>Streptophyta</taxon>
        <taxon>Embryophyta</taxon>
        <taxon>Tracheophyta</taxon>
        <taxon>Spermatophyta</taxon>
        <taxon>Magnoliopsida</taxon>
        <taxon>eudicotyledons</taxon>
        <taxon>Gunneridae</taxon>
        <taxon>Pentapetalae</taxon>
        <taxon>rosids</taxon>
        <taxon>malvids</taxon>
        <taxon>Brassicales</taxon>
        <taxon>Brassicaceae</taxon>
        <taxon>Brassiceae</taxon>
        <taxon>Brassica</taxon>
    </lineage>
</organism>
<protein>
    <submittedName>
        <fullName evidence="1">Uncharacterized protein</fullName>
    </submittedName>
</protein>
<evidence type="ECO:0000313" key="1">
    <source>
        <dbReference type="EMBL" id="KAF2588235.1"/>
    </source>
</evidence>
<dbReference type="Proteomes" id="UP000712281">
    <property type="component" value="Unassembled WGS sequence"/>
</dbReference>